<sequence>MCDRASCEAALDGRKEVVDAGAIEISSSATSFMVRSVAAPIRIADVDAKHPLLAVPNEILAEIFLQSIPSYPSCPPLRGLYSPTNLTRICQKWRALALATPRLWRAFSLESLFLEEDAQIAALETWLDRSGTCPLSIQIRIDPGDADLLDGCLEVIVLHQERWDHVDFVLTDKQMDFIKGPMPLLQSFTLRIDDTLIHYPPAECSDFPFSSPPHSRPFRCPACSSAKRVQSVNSTTS</sequence>
<evidence type="ECO:0000313" key="2">
    <source>
        <dbReference type="Proteomes" id="UP001221142"/>
    </source>
</evidence>
<keyword evidence="2" id="KW-1185">Reference proteome</keyword>
<dbReference type="Proteomes" id="UP001221142">
    <property type="component" value="Unassembled WGS sequence"/>
</dbReference>
<comment type="caution">
    <text evidence="1">The sequence shown here is derived from an EMBL/GenBank/DDBJ whole genome shotgun (WGS) entry which is preliminary data.</text>
</comment>
<evidence type="ECO:0008006" key="3">
    <source>
        <dbReference type="Google" id="ProtNLM"/>
    </source>
</evidence>
<organism evidence="1 2">
    <name type="scientific">Roridomyces roridus</name>
    <dbReference type="NCBI Taxonomy" id="1738132"/>
    <lineage>
        <taxon>Eukaryota</taxon>
        <taxon>Fungi</taxon>
        <taxon>Dikarya</taxon>
        <taxon>Basidiomycota</taxon>
        <taxon>Agaricomycotina</taxon>
        <taxon>Agaricomycetes</taxon>
        <taxon>Agaricomycetidae</taxon>
        <taxon>Agaricales</taxon>
        <taxon>Marasmiineae</taxon>
        <taxon>Mycenaceae</taxon>
        <taxon>Roridomyces</taxon>
    </lineage>
</organism>
<proteinExistence type="predicted"/>
<protein>
    <recommendedName>
        <fullName evidence="3">F-box domain-containing protein</fullName>
    </recommendedName>
</protein>
<reference evidence="1" key="1">
    <citation type="submission" date="2023-03" db="EMBL/GenBank/DDBJ databases">
        <title>Massive genome expansion in bonnet fungi (Mycena s.s.) driven by repeated elements and novel gene families across ecological guilds.</title>
        <authorList>
            <consortium name="Lawrence Berkeley National Laboratory"/>
            <person name="Harder C.B."/>
            <person name="Miyauchi S."/>
            <person name="Viragh M."/>
            <person name="Kuo A."/>
            <person name="Thoen E."/>
            <person name="Andreopoulos B."/>
            <person name="Lu D."/>
            <person name="Skrede I."/>
            <person name="Drula E."/>
            <person name="Henrissat B."/>
            <person name="Morin E."/>
            <person name="Kohler A."/>
            <person name="Barry K."/>
            <person name="LaButti K."/>
            <person name="Morin E."/>
            <person name="Salamov A."/>
            <person name="Lipzen A."/>
            <person name="Mereny Z."/>
            <person name="Hegedus B."/>
            <person name="Baldrian P."/>
            <person name="Stursova M."/>
            <person name="Weitz H."/>
            <person name="Taylor A."/>
            <person name="Grigoriev I.V."/>
            <person name="Nagy L.G."/>
            <person name="Martin F."/>
            <person name="Kauserud H."/>
        </authorList>
    </citation>
    <scope>NUCLEOTIDE SEQUENCE</scope>
    <source>
        <strain evidence="1">9284</strain>
    </source>
</reference>
<evidence type="ECO:0000313" key="1">
    <source>
        <dbReference type="EMBL" id="KAJ7641228.1"/>
    </source>
</evidence>
<gene>
    <name evidence="1" type="ORF">FB45DRAFT_353877</name>
</gene>
<dbReference type="AlphaFoldDB" id="A0AAD7C7E6"/>
<dbReference type="EMBL" id="JARKIF010000004">
    <property type="protein sequence ID" value="KAJ7641228.1"/>
    <property type="molecule type" value="Genomic_DNA"/>
</dbReference>
<name>A0AAD7C7E6_9AGAR</name>
<accession>A0AAD7C7E6</accession>